<feature type="transmembrane region" description="Helical" evidence="1">
    <location>
        <begin position="242"/>
        <end position="264"/>
    </location>
</feature>
<keyword evidence="7" id="KW-1185">Reference proteome</keyword>
<keyword evidence="1" id="KW-0812">Transmembrane</keyword>
<organism evidence="3 6">
    <name type="scientific">Methanohalophilus portucalensis FDF-1</name>
    <dbReference type="NCBI Taxonomy" id="523843"/>
    <lineage>
        <taxon>Archaea</taxon>
        <taxon>Methanobacteriati</taxon>
        <taxon>Methanobacteriota</taxon>
        <taxon>Stenosarchaea group</taxon>
        <taxon>Methanomicrobia</taxon>
        <taxon>Methanosarcinales</taxon>
        <taxon>Methanosarcinaceae</taxon>
        <taxon>Methanohalophilus</taxon>
    </lineage>
</organism>
<evidence type="ECO:0000313" key="5">
    <source>
        <dbReference type="EMBL" id="SMH37356.1"/>
    </source>
</evidence>
<evidence type="ECO:0000313" key="8">
    <source>
        <dbReference type="Proteomes" id="UP000278252"/>
    </source>
</evidence>
<dbReference type="EMBL" id="FXBN01000002">
    <property type="protein sequence ID" value="SMH37356.1"/>
    <property type="molecule type" value="Genomic_DNA"/>
</dbReference>
<dbReference type="STRING" id="523843.SAMN06264941_1159"/>
<dbReference type="Proteomes" id="UP000278252">
    <property type="component" value="Unassembled WGS sequence"/>
</dbReference>
<name>A0A1L9C359_9EURY</name>
<evidence type="ECO:0000313" key="6">
    <source>
        <dbReference type="Proteomes" id="UP000185713"/>
    </source>
</evidence>
<protein>
    <submittedName>
        <fullName evidence="5">Polymer-forming protein</fullName>
    </submittedName>
</protein>
<proteinExistence type="predicted"/>
<dbReference type="OrthoDB" id="121866at2157"/>
<feature type="transmembrane region" description="Helical" evidence="1">
    <location>
        <begin position="174"/>
        <end position="195"/>
    </location>
</feature>
<dbReference type="RefSeq" id="WP_072360398.1">
    <property type="nucleotide sequence ID" value="NZ_FXBN01000002.1"/>
</dbReference>
<dbReference type="AlphaFoldDB" id="A0A1L9C359"/>
<dbReference type="InterPro" id="IPR058486">
    <property type="entry name" value="DUF8173"/>
</dbReference>
<evidence type="ECO:0000313" key="4">
    <source>
        <dbReference type="EMBL" id="RNI10345.1"/>
    </source>
</evidence>
<dbReference type="EMBL" id="JWTK01000004">
    <property type="protein sequence ID" value="OJH48896.1"/>
    <property type="molecule type" value="Genomic_DNA"/>
</dbReference>
<gene>
    <name evidence="4" type="ORF">EFE41_08145</name>
    <name evidence="3" type="ORF">MPF_1396</name>
    <name evidence="5" type="ORF">SAMN06264941_1159</name>
</gene>
<reference evidence="5" key="2">
    <citation type="submission" date="2017-04" db="EMBL/GenBank/DDBJ databases">
        <authorList>
            <person name="Afonso C.L."/>
            <person name="Miller P.J."/>
            <person name="Scott M.A."/>
            <person name="Spackman E."/>
            <person name="Goraichik I."/>
            <person name="Dimitrov K.M."/>
            <person name="Suarez D.L."/>
            <person name="Swayne D.E."/>
        </authorList>
    </citation>
    <scope>NUCLEOTIDE SEQUENCE [LARGE SCALE GENOMIC DNA]</scope>
    <source>
        <strain evidence="5">FDF-1</strain>
    </source>
</reference>
<dbReference type="Pfam" id="PF26514">
    <property type="entry name" value="DUF8173"/>
    <property type="match status" value="1"/>
</dbReference>
<evidence type="ECO:0000313" key="3">
    <source>
        <dbReference type="EMBL" id="OJH48896.1"/>
    </source>
</evidence>
<dbReference type="Proteomes" id="UP000193969">
    <property type="component" value="Unassembled WGS sequence"/>
</dbReference>
<keyword evidence="1" id="KW-0472">Membrane</keyword>
<keyword evidence="1" id="KW-1133">Transmembrane helix</keyword>
<evidence type="ECO:0000259" key="2">
    <source>
        <dbReference type="Pfam" id="PF26514"/>
    </source>
</evidence>
<evidence type="ECO:0000256" key="1">
    <source>
        <dbReference type="SAM" id="Phobius"/>
    </source>
</evidence>
<feature type="domain" description="DUF8173" evidence="2">
    <location>
        <begin position="177"/>
        <end position="317"/>
    </location>
</feature>
<reference evidence="4 8" key="4">
    <citation type="submission" date="2018-10" db="EMBL/GenBank/DDBJ databases">
        <title>Cultivation of a novel Methanohalophilus strain from Kebrit Deep of the Red Sea and a genomic comparison of members of the genus Methanohalophilus.</title>
        <authorList>
            <person name="Guan Y."/>
            <person name="Ngugi D.K."/>
            <person name="Stingl U."/>
        </authorList>
    </citation>
    <scope>NUCLEOTIDE SEQUENCE [LARGE SCALE GENOMIC DNA]</scope>
    <source>
        <strain evidence="4 8">DSM 7471</strain>
    </source>
</reference>
<sequence>MEILQQIDDDVYAAGGNLQINSDINGDLIVTGGTITVNGDIAGDLIAAGGTITIQGNIADDARIAAGTLKISGSIGDDVIAGCSQFILEENATIGGDLAASTNQAYLYGDIAGNVSGNFGNIILGGNVAGELDVDTDKIQTLSDATIQGERITSKETQPGITESDENGYGFMDIVFWLLRYIMLLLTGWIILYLATNSIEDMTFHLTDKPIHKTIAGLLSLLGILMGSIILAVTVVGIPLALILLLIMIFLLYCARIIAGLWLGKKLFGLLGRTTTRWREMAAGIFILLLLGSIPYIGWMVYVVTTLLSTGAIYYLLKEKVRNRPA</sequence>
<dbReference type="Proteomes" id="UP000185713">
    <property type="component" value="Unassembled WGS sequence"/>
</dbReference>
<feature type="transmembrane region" description="Helical" evidence="1">
    <location>
        <begin position="215"/>
        <end position="236"/>
    </location>
</feature>
<reference evidence="7" key="3">
    <citation type="submission" date="2017-04" db="EMBL/GenBank/DDBJ databases">
        <authorList>
            <person name="Varghese N."/>
            <person name="Submissions S."/>
        </authorList>
    </citation>
    <scope>NUCLEOTIDE SEQUENCE [LARGE SCALE GENOMIC DNA]</scope>
    <source>
        <strain evidence="7">FDF-1</strain>
    </source>
</reference>
<accession>A0A1L9C359</accession>
<reference evidence="3 6" key="1">
    <citation type="submission" date="2014-12" db="EMBL/GenBank/DDBJ databases">
        <title>The genome sequence of Methanohalophilus portucalensis strain FDF1.</title>
        <authorList>
            <person name="Lai M.-C."/>
            <person name="Lai S.-J."/>
        </authorList>
    </citation>
    <scope>NUCLEOTIDE SEQUENCE [LARGE SCALE GENOMIC DNA]</scope>
    <source>
        <strain evidence="3 6">FDF-1</strain>
    </source>
</reference>
<dbReference type="EMBL" id="RJJH01000012">
    <property type="protein sequence ID" value="RNI10345.1"/>
    <property type="molecule type" value="Genomic_DNA"/>
</dbReference>
<evidence type="ECO:0000313" key="7">
    <source>
        <dbReference type="Proteomes" id="UP000193969"/>
    </source>
</evidence>